<evidence type="ECO:0000313" key="3">
    <source>
        <dbReference type="EMBL" id="CAF4321321.1"/>
    </source>
</evidence>
<proteinExistence type="predicted"/>
<name>A0A820J4P2_9BILA</name>
<dbReference type="Gene3D" id="3.30.160.320">
    <property type="match status" value="1"/>
</dbReference>
<accession>A0A820J4P2</accession>
<dbReference type="Proteomes" id="UP000663823">
    <property type="component" value="Unassembled WGS sequence"/>
</dbReference>
<evidence type="ECO:0000256" key="2">
    <source>
        <dbReference type="ARBA" id="ARBA00023022"/>
    </source>
</evidence>
<dbReference type="EMBL" id="CAJOAX010053654">
    <property type="protein sequence ID" value="CAF4321321.1"/>
    <property type="molecule type" value="Genomic_DNA"/>
</dbReference>
<gene>
    <name evidence="3" type="ORF">OTI717_LOCUS42663</name>
</gene>
<protein>
    <submittedName>
        <fullName evidence="3">Uncharacterized protein</fullName>
    </submittedName>
</protein>
<keyword evidence="2" id="KW-0044">Antibiotic</keyword>
<evidence type="ECO:0000256" key="1">
    <source>
        <dbReference type="ARBA" id="ARBA00022529"/>
    </source>
</evidence>
<evidence type="ECO:0000313" key="4">
    <source>
        <dbReference type="Proteomes" id="UP000663823"/>
    </source>
</evidence>
<dbReference type="AlphaFoldDB" id="A0A820J4P2"/>
<dbReference type="InterPro" id="IPR024509">
    <property type="entry name" value="Anti-LPS_factor/Scygonadin"/>
</dbReference>
<keyword evidence="1" id="KW-0929">Antimicrobial</keyword>
<organism evidence="3 4">
    <name type="scientific">Rotaria sordida</name>
    <dbReference type="NCBI Taxonomy" id="392033"/>
    <lineage>
        <taxon>Eukaryota</taxon>
        <taxon>Metazoa</taxon>
        <taxon>Spiralia</taxon>
        <taxon>Gnathifera</taxon>
        <taxon>Rotifera</taxon>
        <taxon>Eurotatoria</taxon>
        <taxon>Bdelloidea</taxon>
        <taxon>Philodinida</taxon>
        <taxon>Philodinidae</taxon>
        <taxon>Rotaria</taxon>
    </lineage>
</organism>
<reference evidence="3" key="1">
    <citation type="submission" date="2021-02" db="EMBL/GenBank/DDBJ databases">
        <authorList>
            <person name="Nowell W R."/>
        </authorList>
    </citation>
    <scope>NUCLEOTIDE SEQUENCE</scope>
</reference>
<feature type="non-terminal residue" evidence="3">
    <location>
        <position position="1"/>
    </location>
</feature>
<dbReference type="GO" id="GO:0042742">
    <property type="term" value="P:defense response to bacterium"/>
    <property type="evidence" value="ECO:0007669"/>
    <property type="project" value="UniProtKB-KW"/>
</dbReference>
<dbReference type="InterPro" id="IPR038539">
    <property type="entry name" value="Anti-LPS_factor/Scygonadin_sf"/>
</dbReference>
<sequence>RANCLDANLAPCFAGQWEACGIAIGTAIYKKFTSWSDIDTKPAFGTMCNSQFKGGWHSWQWKWSGKFWCPSLSNTIMGESTQWKSRGGAIEHAIQDYVTKMTSAGLLKPDQLNQ</sequence>
<dbReference type="Pfam" id="PF11630">
    <property type="entry name" value="Anti-LPS-SCYG"/>
    <property type="match status" value="1"/>
</dbReference>
<comment type="caution">
    <text evidence="3">The sequence shown here is derived from an EMBL/GenBank/DDBJ whole genome shotgun (WGS) entry which is preliminary data.</text>
</comment>